<organism evidence="1 2">
    <name type="scientific">Rhizophagus irregularis</name>
    <dbReference type="NCBI Taxonomy" id="588596"/>
    <lineage>
        <taxon>Eukaryota</taxon>
        <taxon>Fungi</taxon>
        <taxon>Fungi incertae sedis</taxon>
        <taxon>Mucoromycota</taxon>
        <taxon>Glomeromycotina</taxon>
        <taxon>Glomeromycetes</taxon>
        <taxon>Glomerales</taxon>
        <taxon>Glomeraceae</taxon>
        <taxon>Rhizophagus</taxon>
    </lineage>
</organism>
<dbReference type="EMBL" id="LLXI01000821">
    <property type="protein sequence ID" value="PKY50085.1"/>
    <property type="molecule type" value="Genomic_DNA"/>
</dbReference>
<dbReference type="SUPFAM" id="SSF53098">
    <property type="entry name" value="Ribonuclease H-like"/>
    <property type="match status" value="1"/>
</dbReference>
<dbReference type="Proteomes" id="UP000234323">
    <property type="component" value="Unassembled WGS sequence"/>
</dbReference>
<comment type="caution">
    <text evidence="1">The sequence shown here is derived from an EMBL/GenBank/DDBJ whole genome shotgun (WGS) entry which is preliminary data.</text>
</comment>
<evidence type="ECO:0000313" key="2">
    <source>
        <dbReference type="Proteomes" id="UP000234323"/>
    </source>
</evidence>
<dbReference type="VEuPathDB" id="FungiDB:RhiirA1_468466"/>
<dbReference type="GO" id="GO:0003676">
    <property type="term" value="F:nucleic acid binding"/>
    <property type="evidence" value="ECO:0007669"/>
    <property type="project" value="InterPro"/>
</dbReference>
<proteinExistence type="predicted"/>
<dbReference type="VEuPathDB" id="FungiDB:RhiirFUN_016524"/>
<protein>
    <submittedName>
        <fullName evidence="1">Uncharacterized protein</fullName>
    </submittedName>
</protein>
<dbReference type="InterPro" id="IPR012337">
    <property type="entry name" value="RNaseH-like_sf"/>
</dbReference>
<dbReference type="VEuPathDB" id="FungiDB:FUN_011957"/>
<dbReference type="AlphaFoldDB" id="A0A2I1GU48"/>
<accession>A0A2I1GU48</accession>
<gene>
    <name evidence="1" type="ORF">RhiirA4_466361</name>
</gene>
<dbReference type="Gene3D" id="3.30.420.10">
    <property type="entry name" value="Ribonuclease H-like superfamily/Ribonuclease H"/>
    <property type="match status" value="1"/>
</dbReference>
<dbReference type="InterPro" id="IPR036397">
    <property type="entry name" value="RNaseH_sf"/>
</dbReference>
<sequence>MFKDQITTPDGSFLESWATIKAIPNNQFKGRTPACISYRHSKIVDKLYHRPKKEWSSSWSALDNDVVYGKTIEQVNEVNCISVTYRKHFIPYISTEDQLHQNTPRIVAHTTDPIIPLVDETPALSSQSFSRYQSIFDRGSYHHYQTRNFIGIFFRFSGINFYTDGALRPPGLGNPNLFDDNTTTTNMGFGWVHKNDTNSDLNMSFFGGTSLLPSSSKAEAYAILTALLVAPTDSVVKIYTDSMNCVHTFQRVNDPLVSTRKILKIPNHDIWRLIKHLIEKKNLTCLLLKLRRIQAIYTTS</sequence>
<evidence type="ECO:0000313" key="1">
    <source>
        <dbReference type="EMBL" id="PKY50085.1"/>
    </source>
</evidence>
<keyword evidence="2" id="KW-1185">Reference proteome</keyword>
<name>A0A2I1GU48_9GLOM</name>
<reference evidence="1 2" key="1">
    <citation type="submission" date="2015-10" db="EMBL/GenBank/DDBJ databases">
        <title>Genome analyses suggest a sexual origin of heterokaryosis in a supposedly ancient asexual fungus.</title>
        <authorList>
            <person name="Ropars J."/>
            <person name="Sedzielewska K."/>
            <person name="Noel J."/>
            <person name="Charron P."/>
            <person name="Farinelli L."/>
            <person name="Marton T."/>
            <person name="Kruger M."/>
            <person name="Pelin A."/>
            <person name="Brachmann A."/>
            <person name="Corradi N."/>
        </authorList>
    </citation>
    <scope>NUCLEOTIDE SEQUENCE [LARGE SCALE GENOMIC DNA]</scope>
    <source>
        <strain evidence="1 2">A4</strain>
    </source>
</reference>